<proteinExistence type="predicted"/>
<evidence type="ECO:0000256" key="3">
    <source>
        <dbReference type="ARBA" id="ARBA00022691"/>
    </source>
</evidence>
<dbReference type="PROSITE" id="PS51682">
    <property type="entry name" value="SAM_OMT_I"/>
    <property type="match status" value="1"/>
</dbReference>
<dbReference type="Pfam" id="PF01596">
    <property type="entry name" value="Methyltransf_3"/>
    <property type="match status" value="1"/>
</dbReference>
<organism evidence="4 5">
    <name type="scientific">Propioniciclava sinopodophylli</name>
    <dbReference type="NCBI Taxonomy" id="1837344"/>
    <lineage>
        <taxon>Bacteria</taxon>
        <taxon>Bacillati</taxon>
        <taxon>Actinomycetota</taxon>
        <taxon>Actinomycetes</taxon>
        <taxon>Propionibacteriales</taxon>
        <taxon>Propionibacteriaceae</taxon>
        <taxon>Propioniciclava</taxon>
    </lineage>
</organism>
<sequence length="223" mass="23758">MTASGPEQWVAVDERLAVFAREDAVLAAARTSTEVTRPGIEVSRQMGRMLHILAAATGARRVLELGMLAGYSTIWLARAVGPSGRVVSIELDRDNAAVARRHLEDAGVSAWVDIHCGPAADVTARMVATGVEPFDLVFIDADKANLATYVERALELARPGALVIVDNVVRGGRILDPGDDEQVRGVVRALGALQGDDRVQVSITQTVGEKGWDGFAVIRKVAP</sequence>
<dbReference type="InterPro" id="IPR002935">
    <property type="entry name" value="SAM_O-MeTrfase"/>
</dbReference>
<reference evidence="4 5" key="1">
    <citation type="submission" date="2019-01" db="EMBL/GenBank/DDBJ databases">
        <title>Lactibacter flavus gen. nov., sp. nov., a novel bacterium of the family Propionibacteriaceae isolated from raw milk and dairy products.</title>
        <authorList>
            <person name="Huptas C."/>
            <person name="Wenning M."/>
            <person name="Breitenwieser F."/>
            <person name="Doll E."/>
            <person name="Von Neubeck M."/>
            <person name="Busse H.-J."/>
            <person name="Scherer S."/>
        </authorList>
    </citation>
    <scope>NUCLEOTIDE SEQUENCE [LARGE SCALE GENOMIC DNA]</scope>
    <source>
        <strain evidence="4 5">KCTC 33808</strain>
    </source>
</reference>
<keyword evidence="2 4" id="KW-0808">Transferase</keyword>
<dbReference type="OrthoDB" id="9799672at2"/>
<dbReference type="PANTHER" id="PTHR10509">
    <property type="entry name" value="O-METHYLTRANSFERASE-RELATED"/>
    <property type="match status" value="1"/>
</dbReference>
<dbReference type="PANTHER" id="PTHR10509:SF14">
    <property type="entry name" value="CAFFEOYL-COA O-METHYLTRANSFERASE 3-RELATED"/>
    <property type="match status" value="1"/>
</dbReference>
<name>A0A4Q9KCU5_9ACTN</name>
<dbReference type="AlphaFoldDB" id="A0A4Q9KCU5"/>
<dbReference type="RefSeq" id="WP_131168199.1">
    <property type="nucleotide sequence ID" value="NZ_SDMQ01000008.1"/>
</dbReference>
<evidence type="ECO:0000313" key="4">
    <source>
        <dbReference type="EMBL" id="TBT84270.1"/>
    </source>
</evidence>
<dbReference type="InterPro" id="IPR029063">
    <property type="entry name" value="SAM-dependent_MTases_sf"/>
</dbReference>
<keyword evidence="3" id="KW-0949">S-adenosyl-L-methionine</keyword>
<evidence type="ECO:0000256" key="2">
    <source>
        <dbReference type="ARBA" id="ARBA00022679"/>
    </source>
</evidence>
<dbReference type="GO" id="GO:0008757">
    <property type="term" value="F:S-adenosylmethionine-dependent methyltransferase activity"/>
    <property type="evidence" value="ECO:0007669"/>
    <property type="project" value="TreeGrafter"/>
</dbReference>
<dbReference type="EMBL" id="SDMQ01000008">
    <property type="protein sequence ID" value="TBT84270.1"/>
    <property type="molecule type" value="Genomic_DNA"/>
</dbReference>
<dbReference type="GO" id="GO:0008171">
    <property type="term" value="F:O-methyltransferase activity"/>
    <property type="evidence" value="ECO:0007669"/>
    <property type="project" value="InterPro"/>
</dbReference>
<comment type="caution">
    <text evidence="4">The sequence shown here is derived from an EMBL/GenBank/DDBJ whole genome shotgun (WGS) entry which is preliminary data.</text>
</comment>
<dbReference type="InterPro" id="IPR050362">
    <property type="entry name" value="Cation-dep_OMT"/>
</dbReference>
<dbReference type="SUPFAM" id="SSF53335">
    <property type="entry name" value="S-adenosyl-L-methionine-dependent methyltransferases"/>
    <property type="match status" value="1"/>
</dbReference>
<evidence type="ECO:0000256" key="1">
    <source>
        <dbReference type="ARBA" id="ARBA00022603"/>
    </source>
</evidence>
<evidence type="ECO:0000313" key="5">
    <source>
        <dbReference type="Proteomes" id="UP000292373"/>
    </source>
</evidence>
<dbReference type="Gene3D" id="3.40.50.150">
    <property type="entry name" value="Vaccinia Virus protein VP39"/>
    <property type="match status" value="1"/>
</dbReference>
<accession>A0A4Q9KCU5</accession>
<dbReference type="Proteomes" id="UP000292373">
    <property type="component" value="Unassembled WGS sequence"/>
</dbReference>
<gene>
    <name evidence="4" type="ORF">ET989_08950</name>
</gene>
<protein>
    <submittedName>
        <fullName evidence="4">O-methyltransferase</fullName>
    </submittedName>
</protein>
<keyword evidence="5" id="KW-1185">Reference proteome</keyword>
<dbReference type="GO" id="GO:0032259">
    <property type="term" value="P:methylation"/>
    <property type="evidence" value="ECO:0007669"/>
    <property type="project" value="UniProtKB-KW"/>
</dbReference>
<keyword evidence="1 4" id="KW-0489">Methyltransferase</keyword>
<dbReference type="CDD" id="cd02440">
    <property type="entry name" value="AdoMet_MTases"/>
    <property type="match status" value="1"/>
</dbReference>